<dbReference type="Gene3D" id="3.40.50.2300">
    <property type="match status" value="2"/>
</dbReference>
<dbReference type="FunFam" id="3.30.70.1230:FF:000004">
    <property type="entry name" value="Guanylate cyclase"/>
    <property type="match status" value="1"/>
</dbReference>
<keyword evidence="7" id="KW-1133">Transmembrane helix</keyword>
<keyword evidence="8" id="KW-0342">GTP-binding</keyword>
<dbReference type="GO" id="GO:0035556">
    <property type="term" value="P:intracellular signal transduction"/>
    <property type="evidence" value="ECO:0007669"/>
    <property type="project" value="InterPro"/>
</dbReference>
<dbReference type="InterPro" id="IPR029787">
    <property type="entry name" value="Nucleotide_cyclase"/>
</dbReference>
<evidence type="ECO:0000256" key="10">
    <source>
        <dbReference type="ARBA" id="ARBA00023170"/>
    </source>
</evidence>
<comment type="catalytic activity">
    <reaction evidence="1 15">
        <text>GTP = 3',5'-cyclic GMP + diphosphate</text>
        <dbReference type="Rhea" id="RHEA:13665"/>
        <dbReference type="ChEBI" id="CHEBI:33019"/>
        <dbReference type="ChEBI" id="CHEBI:37565"/>
        <dbReference type="ChEBI" id="CHEBI:57746"/>
        <dbReference type="EC" id="4.6.1.2"/>
    </reaction>
</comment>
<evidence type="ECO:0000256" key="9">
    <source>
        <dbReference type="ARBA" id="ARBA00023136"/>
    </source>
</evidence>
<dbReference type="InterPro" id="IPR028082">
    <property type="entry name" value="Peripla_BP_I"/>
</dbReference>
<comment type="subcellular location">
    <subcellularLocation>
        <location evidence="2">Cell membrane</location>
        <topology evidence="2">Single-pass type I membrane protein</topology>
    </subcellularLocation>
</comment>
<feature type="domain" description="Protein kinase" evidence="17">
    <location>
        <begin position="510"/>
        <end position="787"/>
    </location>
</feature>
<accession>A0A9X6RLT6</accession>
<evidence type="ECO:0000256" key="5">
    <source>
        <dbReference type="ARBA" id="ARBA00022729"/>
    </source>
</evidence>
<evidence type="ECO:0000256" key="11">
    <source>
        <dbReference type="ARBA" id="ARBA00023180"/>
    </source>
</evidence>
<evidence type="ECO:0000256" key="1">
    <source>
        <dbReference type="ARBA" id="ARBA00001436"/>
    </source>
</evidence>
<gene>
    <name evidence="19" type="ORF">BV898_16622</name>
</gene>
<dbReference type="Gene3D" id="3.30.70.1230">
    <property type="entry name" value="Nucleotide cyclase"/>
    <property type="match status" value="1"/>
</dbReference>
<dbReference type="GO" id="GO:0004672">
    <property type="term" value="F:protein kinase activity"/>
    <property type="evidence" value="ECO:0007669"/>
    <property type="project" value="InterPro"/>
</dbReference>
<dbReference type="InterPro" id="IPR001828">
    <property type="entry name" value="ANF_lig-bd_rcpt"/>
</dbReference>
<dbReference type="GO" id="GO:0007168">
    <property type="term" value="P:receptor guanylyl cyclase signaling pathway"/>
    <property type="evidence" value="ECO:0007669"/>
    <property type="project" value="TreeGrafter"/>
</dbReference>
<feature type="compositionally biased region" description="Low complexity" evidence="16">
    <location>
        <begin position="487"/>
        <end position="497"/>
    </location>
</feature>
<organism evidence="19 20">
    <name type="scientific">Hypsibius exemplaris</name>
    <name type="common">Freshwater tardigrade</name>
    <dbReference type="NCBI Taxonomy" id="2072580"/>
    <lineage>
        <taxon>Eukaryota</taxon>
        <taxon>Metazoa</taxon>
        <taxon>Ecdysozoa</taxon>
        <taxon>Tardigrada</taxon>
        <taxon>Eutardigrada</taxon>
        <taxon>Parachela</taxon>
        <taxon>Hypsibioidea</taxon>
        <taxon>Hypsibiidae</taxon>
        <taxon>Hypsibius</taxon>
    </lineage>
</organism>
<dbReference type="EC" id="4.6.1.2" evidence="3 15"/>
<dbReference type="SUPFAM" id="SSF55073">
    <property type="entry name" value="Nucleotide cyclase"/>
    <property type="match status" value="1"/>
</dbReference>
<dbReference type="Pfam" id="PF00211">
    <property type="entry name" value="Guanylate_cyc"/>
    <property type="match status" value="1"/>
</dbReference>
<dbReference type="InterPro" id="IPR001245">
    <property type="entry name" value="Ser-Thr/Tyr_kinase_cat_dom"/>
</dbReference>
<protein>
    <recommendedName>
        <fullName evidence="3 15">Guanylate cyclase</fullName>
        <ecNumber evidence="3 15">4.6.1.2</ecNumber>
    </recommendedName>
</protein>
<dbReference type="SUPFAM" id="SSF53822">
    <property type="entry name" value="Periplasmic binding protein-like I"/>
    <property type="match status" value="1"/>
</dbReference>
<dbReference type="GO" id="GO:0004016">
    <property type="term" value="F:adenylate cyclase activity"/>
    <property type="evidence" value="ECO:0007669"/>
    <property type="project" value="TreeGrafter"/>
</dbReference>
<keyword evidence="5" id="KW-0732">Signal</keyword>
<evidence type="ECO:0000256" key="8">
    <source>
        <dbReference type="ARBA" id="ARBA00023134"/>
    </source>
</evidence>
<proteinExistence type="inferred from homology"/>
<evidence type="ECO:0000259" key="18">
    <source>
        <dbReference type="PROSITE" id="PS50125"/>
    </source>
</evidence>
<dbReference type="Pfam" id="PF07714">
    <property type="entry name" value="PK_Tyr_Ser-Thr"/>
    <property type="match status" value="1"/>
</dbReference>
<dbReference type="Gene3D" id="1.10.510.10">
    <property type="entry name" value="Transferase(Phosphotransferase) domain 1"/>
    <property type="match status" value="1"/>
</dbReference>
<dbReference type="PANTHER" id="PTHR11920:SF501">
    <property type="entry name" value="GUANYLATE CYCLASE 32E"/>
    <property type="match status" value="1"/>
</dbReference>
<dbReference type="PROSITE" id="PS50125">
    <property type="entry name" value="GUANYLATE_CYCLASE_2"/>
    <property type="match status" value="1"/>
</dbReference>
<keyword evidence="13 15" id="KW-0141">cGMP biosynthesis</keyword>
<dbReference type="Pfam" id="PF01094">
    <property type="entry name" value="ANF_receptor"/>
    <property type="match status" value="1"/>
</dbReference>
<evidence type="ECO:0000313" key="19">
    <source>
        <dbReference type="EMBL" id="OWA52162.1"/>
    </source>
</evidence>
<dbReference type="PROSITE" id="PS50011">
    <property type="entry name" value="PROTEIN_KINASE_DOM"/>
    <property type="match status" value="1"/>
</dbReference>
<dbReference type="InterPro" id="IPR011009">
    <property type="entry name" value="Kinase-like_dom_sf"/>
</dbReference>
<feature type="region of interest" description="Disordered" evidence="16">
    <location>
        <begin position="484"/>
        <end position="531"/>
    </location>
</feature>
<evidence type="ECO:0000256" key="13">
    <source>
        <dbReference type="ARBA" id="ARBA00023293"/>
    </source>
</evidence>
<dbReference type="OrthoDB" id="1895577at2759"/>
<dbReference type="Proteomes" id="UP000192578">
    <property type="component" value="Unassembled WGS sequence"/>
</dbReference>
<dbReference type="InterPro" id="IPR000719">
    <property type="entry name" value="Prot_kinase_dom"/>
</dbReference>
<evidence type="ECO:0000256" key="12">
    <source>
        <dbReference type="ARBA" id="ARBA00023239"/>
    </source>
</evidence>
<keyword evidence="12 14" id="KW-0456">Lyase</keyword>
<dbReference type="SMART" id="SM00044">
    <property type="entry name" value="CYCc"/>
    <property type="match status" value="1"/>
</dbReference>
<dbReference type="GO" id="GO:0005524">
    <property type="term" value="F:ATP binding"/>
    <property type="evidence" value="ECO:0007669"/>
    <property type="project" value="InterPro"/>
</dbReference>
<evidence type="ECO:0000313" key="20">
    <source>
        <dbReference type="Proteomes" id="UP000192578"/>
    </source>
</evidence>
<keyword evidence="11" id="KW-0325">Glycoprotein</keyword>
<name>A0A9X6RLT6_HYPEX</name>
<evidence type="ECO:0000256" key="3">
    <source>
        <dbReference type="ARBA" id="ARBA00012202"/>
    </source>
</evidence>
<evidence type="ECO:0000256" key="7">
    <source>
        <dbReference type="ARBA" id="ARBA00022989"/>
    </source>
</evidence>
<keyword evidence="6" id="KW-0547">Nucleotide-binding</keyword>
<dbReference type="PANTHER" id="PTHR11920">
    <property type="entry name" value="GUANYLYL CYCLASE"/>
    <property type="match status" value="1"/>
</dbReference>
<dbReference type="InterPro" id="IPR001054">
    <property type="entry name" value="A/G_cyclase"/>
</dbReference>
<evidence type="ECO:0000256" key="2">
    <source>
        <dbReference type="ARBA" id="ARBA00004251"/>
    </source>
</evidence>
<dbReference type="AlphaFoldDB" id="A0A9X6RLT6"/>
<dbReference type="PROSITE" id="PS00452">
    <property type="entry name" value="GUANYLATE_CYCLASE_1"/>
    <property type="match status" value="1"/>
</dbReference>
<evidence type="ECO:0000256" key="4">
    <source>
        <dbReference type="ARBA" id="ARBA00022692"/>
    </source>
</evidence>
<dbReference type="CDD" id="cd06352">
    <property type="entry name" value="PBP1_NPR_GC-like"/>
    <property type="match status" value="1"/>
</dbReference>
<comment type="similarity">
    <text evidence="14">Belongs to the adenylyl cyclase class-4/guanylyl cyclase family.</text>
</comment>
<dbReference type="SUPFAM" id="SSF56112">
    <property type="entry name" value="Protein kinase-like (PK-like)"/>
    <property type="match status" value="1"/>
</dbReference>
<dbReference type="InterPro" id="IPR018297">
    <property type="entry name" value="A/G_cyclase_CS"/>
</dbReference>
<dbReference type="Pfam" id="PF07701">
    <property type="entry name" value="HNOBA"/>
    <property type="match status" value="1"/>
</dbReference>
<dbReference type="Gene3D" id="6.10.250.780">
    <property type="match status" value="1"/>
</dbReference>
<dbReference type="CDD" id="cd07302">
    <property type="entry name" value="CHD"/>
    <property type="match status" value="1"/>
</dbReference>
<evidence type="ECO:0000256" key="6">
    <source>
        <dbReference type="ARBA" id="ARBA00022741"/>
    </source>
</evidence>
<dbReference type="GO" id="GO:0005525">
    <property type="term" value="F:GTP binding"/>
    <property type="evidence" value="ECO:0007669"/>
    <property type="project" value="UniProtKB-KW"/>
</dbReference>
<keyword evidence="10 19" id="KW-0675">Receptor</keyword>
<dbReference type="GO" id="GO:0001653">
    <property type="term" value="F:peptide receptor activity"/>
    <property type="evidence" value="ECO:0007669"/>
    <property type="project" value="TreeGrafter"/>
</dbReference>
<evidence type="ECO:0000256" key="16">
    <source>
        <dbReference type="SAM" id="MobiDB-lite"/>
    </source>
</evidence>
<feature type="domain" description="Guanylate cyclase" evidence="18">
    <location>
        <begin position="862"/>
        <end position="992"/>
    </location>
</feature>
<reference evidence="20" key="1">
    <citation type="submission" date="2017-01" db="EMBL/GenBank/DDBJ databases">
        <title>Comparative genomics of anhydrobiosis in the tardigrade Hypsibius dujardini.</title>
        <authorList>
            <person name="Yoshida Y."/>
            <person name="Koutsovoulos G."/>
            <person name="Laetsch D."/>
            <person name="Stevens L."/>
            <person name="Kumar S."/>
            <person name="Horikawa D."/>
            <person name="Ishino K."/>
            <person name="Komine S."/>
            <person name="Tomita M."/>
            <person name="Blaxter M."/>
            <person name="Arakawa K."/>
        </authorList>
    </citation>
    <scope>NUCLEOTIDE SEQUENCE [LARGE SCALE GENOMIC DNA]</scope>
    <source>
        <strain evidence="20">Z151</strain>
    </source>
</reference>
<dbReference type="InterPro" id="IPR011645">
    <property type="entry name" value="HNOB_dom_associated"/>
</dbReference>
<dbReference type="PRINTS" id="PR00255">
    <property type="entry name" value="NATPEPTIDER"/>
</dbReference>
<keyword evidence="4" id="KW-0812">Transmembrane</keyword>
<evidence type="ECO:0000259" key="17">
    <source>
        <dbReference type="PROSITE" id="PS50011"/>
    </source>
</evidence>
<keyword evidence="9" id="KW-0472">Membrane</keyword>
<comment type="caution">
    <text evidence="19">The sequence shown here is derived from an EMBL/GenBank/DDBJ whole genome shotgun (WGS) entry which is preliminary data.</text>
</comment>
<dbReference type="InterPro" id="IPR001170">
    <property type="entry name" value="ANPR/GUC"/>
</dbReference>
<evidence type="ECO:0000256" key="14">
    <source>
        <dbReference type="RuleBase" id="RU000405"/>
    </source>
</evidence>
<dbReference type="GO" id="GO:0005886">
    <property type="term" value="C:plasma membrane"/>
    <property type="evidence" value="ECO:0007669"/>
    <property type="project" value="UniProtKB-SubCell"/>
</dbReference>
<dbReference type="GO" id="GO:0004383">
    <property type="term" value="F:guanylate cyclase activity"/>
    <property type="evidence" value="ECO:0007669"/>
    <property type="project" value="UniProtKB-EC"/>
</dbReference>
<dbReference type="InterPro" id="IPR050401">
    <property type="entry name" value="Cyclic_nucleotide_synthase"/>
</dbReference>
<keyword evidence="20" id="KW-1185">Reference proteome</keyword>
<sequence>MGMVLSNNGPSTNFDWTLVGPAVEVALERSLREYNIAFAATPYLYTGYCDELPALAQVVRAVEDSVDVLLGPSCTSDLVLASKLTAVHKLLLMTGGGASLENTDAWPYVVRTAYNSGGLWRFFGAMCGQFEWKNTFVLYDLEAAGQYSQLAKPLIDNMRKMKRYPYDYPVKSSELTGPKKADAILQEATLQARIIVLLINPKKIRQFMIQAQRRGMCNGDYAFFVVDIFKTDFLASAPQSDVMDDSEASSQCYALFILTLSYNREDPAVKAFAQQVRARSPTGSAPLDVNYYSTTFHDAVLIYAAVLNETIEDGRALTKDNIDYIAKKFNNRTFQGCIGPLYMDSSGDRAADFELYQTVRREAGAAETTPAFVKVAQYIGARGVYEEVKKIQWLNEENKPVANRPLCDYDGNAPDCLNAARALLGGALGGAFLFVMLTGFGGFAVYRQIQWRKELNNLDWLAAWHEIYIHQRVTSIRTASVAASQYAAPENPENPKGNAPPPPAPQGDRNRSVHRLGSKSTHSLQKSFTTKESVMRTTTIVASLRNTLTLMRPCPGASVQLSAELRAEVRVVKSFTCESLLKFLAACIEPDHVTVMSEYCSRGSLQDVLQNDTIALDWVFRFSFINDIVSALLYLQASPLQQHGRLTSRCCFIDKRFLLKIGDYGLPIFYNSVKVEVDASDFLWTAPEMLRSTDSSGHPRASSEGDVYAFSIILSEIILRESPYYLNNIPIDDVVKKVKKGERPIFRPLVQDSFCQEEIMLMMRSCWAEDPVERPKFAQIRGSLRNLSKTNGRQRENIIDTLIERMEQYAASLEVSVDEKTHALVEEKKKTEQLLYSILPRAVAEQLKRGEAVLPESYDSVTIYFGDIVEFTTLSAASSPNDIVTLMNDLYCRFDEIIATFDAYKVETIGDCYVIVSGLPHRNGQQHAGEIAKLALTLRETMLTFTVRHMPEKRLQLRIGLNSGPCVAGVVGFATPRYCLFGDTVNVAARMESTGEAMKIQITQTTEAILRCLGAFHTELRGVVQVKGKGEMQTFWLVDVERG</sequence>
<evidence type="ECO:0000256" key="15">
    <source>
        <dbReference type="RuleBase" id="RU003431"/>
    </source>
</evidence>
<feature type="compositionally biased region" description="Polar residues" evidence="16">
    <location>
        <begin position="518"/>
        <end position="531"/>
    </location>
</feature>
<dbReference type="EMBL" id="MTYJ01000254">
    <property type="protein sequence ID" value="OWA52162.1"/>
    <property type="molecule type" value="Genomic_DNA"/>
</dbReference>